<dbReference type="InterPro" id="IPR004387">
    <property type="entry name" value="Pept_M50_Zn"/>
</dbReference>
<dbReference type="SUPFAM" id="SSF50156">
    <property type="entry name" value="PDZ domain-like"/>
    <property type="match status" value="1"/>
</dbReference>
<reference evidence="13 14" key="1">
    <citation type="submission" date="2019-12" db="EMBL/GenBank/DDBJ databases">
        <title>Genomic-based taxomic classification of the family Erythrobacteraceae.</title>
        <authorList>
            <person name="Xu L."/>
        </authorList>
    </citation>
    <scope>NUCLEOTIDE SEQUENCE [LARGE SCALE GENOMIC DNA]</scope>
    <source>
        <strain evidence="13 14">MCCC 1A09962</strain>
    </source>
</reference>
<dbReference type="CDD" id="cd23081">
    <property type="entry name" value="cpPDZ_EcRseP-like"/>
    <property type="match status" value="1"/>
</dbReference>
<evidence type="ECO:0000256" key="4">
    <source>
        <dbReference type="ARBA" id="ARBA00022670"/>
    </source>
</evidence>
<dbReference type="NCBIfam" id="TIGR00054">
    <property type="entry name" value="RIP metalloprotease RseP"/>
    <property type="match status" value="1"/>
</dbReference>
<dbReference type="GO" id="GO:0016020">
    <property type="term" value="C:membrane"/>
    <property type="evidence" value="ECO:0007669"/>
    <property type="project" value="UniProtKB-SubCell"/>
</dbReference>
<evidence type="ECO:0000256" key="5">
    <source>
        <dbReference type="ARBA" id="ARBA00022692"/>
    </source>
</evidence>
<keyword evidence="10 11" id="KW-0472">Membrane</keyword>
<evidence type="ECO:0000256" key="1">
    <source>
        <dbReference type="ARBA" id="ARBA00001947"/>
    </source>
</evidence>
<keyword evidence="7 11" id="KW-0862">Zinc</keyword>
<evidence type="ECO:0000259" key="12">
    <source>
        <dbReference type="SMART" id="SM00228"/>
    </source>
</evidence>
<dbReference type="PANTHER" id="PTHR42837:SF2">
    <property type="entry name" value="MEMBRANE METALLOPROTEASE ARASP2, CHLOROPLASTIC-RELATED"/>
    <property type="match status" value="1"/>
</dbReference>
<keyword evidence="4 13" id="KW-0645">Protease</keyword>
<dbReference type="InterPro" id="IPR041489">
    <property type="entry name" value="PDZ_6"/>
</dbReference>
<gene>
    <name evidence="13" type="primary">rseP</name>
    <name evidence="13" type="ORF">GRI38_02855</name>
</gene>
<dbReference type="SMART" id="SM00228">
    <property type="entry name" value="PDZ"/>
    <property type="match status" value="1"/>
</dbReference>
<keyword evidence="8 11" id="KW-1133">Transmembrane helix</keyword>
<dbReference type="InterPro" id="IPR008915">
    <property type="entry name" value="Peptidase_M50"/>
</dbReference>
<dbReference type="EC" id="3.4.24.-" evidence="11"/>
<keyword evidence="5 11" id="KW-0812">Transmembrane</keyword>
<evidence type="ECO:0000256" key="11">
    <source>
        <dbReference type="RuleBase" id="RU362031"/>
    </source>
</evidence>
<evidence type="ECO:0000313" key="14">
    <source>
        <dbReference type="Proteomes" id="UP000433104"/>
    </source>
</evidence>
<dbReference type="InterPro" id="IPR036034">
    <property type="entry name" value="PDZ_sf"/>
</dbReference>
<evidence type="ECO:0000256" key="6">
    <source>
        <dbReference type="ARBA" id="ARBA00022801"/>
    </source>
</evidence>
<comment type="subcellular location">
    <subcellularLocation>
        <location evidence="2">Membrane</location>
        <topology evidence="2">Multi-pass membrane protein</topology>
    </subcellularLocation>
</comment>
<feature type="transmembrane region" description="Helical" evidence="11">
    <location>
        <begin position="118"/>
        <end position="142"/>
    </location>
</feature>
<dbReference type="AlphaFoldDB" id="A0A844ZGY0"/>
<sequence length="378" mass="40665">MWFLGFIAVLGPLVTLHELGHYLVGRMFGVGAQAFSVGFGKELVGWTDSRGTRWKLSALPFGGYVQFKGDMNPASIPHSPGKEDDAVFGVGTQDALAEDEDRTVAGAGFHNAKLWKRALIVFAGPAMNILIAVAIFAAFFTFSGRPVAEPYVTGFSENSVAQAAGIEIGDRIVSVDGETIEDFTEIRNVVALYPGKAMDVVVERDGENLRYPLVTEDYLFTDRYGNEGRIGLLGVTGDRVSFERVAALPAIGLAVDANIALVGNMVEGLRQILFGERSVQELGGPIKIAKYSGERLSEGWLSYIEFAALISLNLAFINLLPIPALDGGHLAFYAAEAVRRKPVGPRGTEIAYRAGIALVLGLMVFVTINDVISLPFFG</sequence>
<dbReference type="GO" id="GO:0046872">
    <property type="term" value="F:metal ion binding"/>
    <property type="evidence" value="ECO:0007669"/>
    <property type="project" value="UniProtKB-KW"/>
</dbReference>
<dbReference type="Pfam" id="PF02163">
    <property type="entry name" value="Peptidase_M50"/>
    <property type="match status" value="1"/>
</dbReference>
<dbReference type="OrthoDB" id="9782003at2"/>
<keyword evidence="6 11" id="KW-0378">Hydrolase</keyword>
<keyword evidence="14" id="KW-1185">Reference proteome</keyword>
<dbReference type="GO" id="GO:0006508">
    <property type="term" value="P:proteolysis"/>
    <property type="evidence" value="ECO:0007669"/>
    <property type="project" value="UniProtKB-KW"/>
</dbReference>
<evidence type="ECO:0000256" key="10">
    <source>
        <dbReference type="ARBA" id="ARBA00023136"/>
    </source>
</evidence>
<dbReference type="InterPro" id="IPR001478">
    <property type="entry name" value="PDZ"/>
</dbReference>
<name>A0A844ZGY0_9SPHN</name>
<comment type="caution">
    <text evidence="13">The sequence shown here is derived from an EMBL/GenBank/DDBJ whole genome shotgun (WGS) entry which is preliminary data.</text>
</comment>
<evidence type="ECO:0000256" key="2">
    <source>
        <dbReference type="ARBA" id="ARBA00004141"/>
    </source>
</evidence>
<keyword evidence="11" id="KW-0479">Metal-binding</keyword>
<proteinExistence type="inferred from homology"/>
<dbReference type="Pfam" id="PF17820">
    <property type="entry name" value="PDZ_6"/>
    <property type="match status" value="1"/>
</dbReference>
<organism evidence="13 14">
    <name type="scientific">Parapontixanthobacter aurantiacus</name>
    <dbReference type="NCBI Taxonomy" id="1463599"/>
    <lineage>
        <taxon>Bacteria</taxon>
        <taxon>Pseudomonadati</taxon>
        <taxon>Pseudomonadota</taxon>
        <taxon>Alphaproteobacteria</taxon>
        <taxon>Sphingomonadales</taxon>
        <taxon>Erythrobacteraceae</taxon>
        <taxon>Parapontixanthobacter</taxon>
    </lineage>
</organism>
<dbReference type="CDD" id="cd06163">
    <property type="entry name" value="S2P-M50_PDZ_RseP-like"/>
    <property type="match status" value="1"/>
</dbReference>
<keyword evidence="9 11" id="KW-0482">Metalloprotease</keyword>
<evidence type="ECO:0000313" key="13">
    <source>
        <dbReference type="EMBL" id="MXO84969.1"/>
    </source>
</evidence>
<feature type="transmembrane region" description="Helical" evidence="11">
    <location>
        <begin position="300"/>
        <end position="320"/>
    </location>
</feature>
<accession>A0A844ZGY0</accession>
<dbReference type="Gene3D" id="2.30.42.10">
    <property type="match status" value="1"/>
</dbReference>
<dbReference type="Proteomes" id="UP000433104">
    <property type="component" value="Unassembled WGS sequence"/>
</dbReference>
<evidence type="ECO:0000256" key="7">
    <source>
        <dbReference type="ARBA" id="ARBA00022833"/>
    </source>
</evidence>
<protein>
    <recommendedName>
        <fullName evidence="11">Zinc metalloprotease</fullName>
        <ecNumber evidence="11">3.4.24.-</ecNumber>
    </recommendedName>
</protein>
<evidence type="ECO:0000256" key="8">
    <source>
        <dbReference type="ARBA" id="ARBA00022989"/>
    </source>
</evidence>
<dbReference type="PANTHER" id="PTHR42837">
    <property type="entry name" value="REGULATOR OF SIGMA-E PROTEASE RSEP"/>
    <property type="match status" value="1"/>
</dbReference>
<evidence type="ECO:0000256" key="3">
    <source>
        <dbReference type="ARBA" id="ARBA00007931"/>
    </source>
</evidence>
<comment type="similarity">
    <text evidence="3 11">Belongs to the peptidase M50B family.</text>
</comment>
<feature type="domain" description="PDZ" evidence="12">
    <location>
        <begin position="138"/>
        <end position="206"/>
    </location>
</feature>
<dbReference type="EMBL" id="WTYW01000001">
    <property type="protein sequence ID" value="MXO84969.1"/>
    <property type="molecule type" value="Genomic_DNA"/>
</dbReference>
<feature type="transmembrane region" description="Helical" evidence="11">
    <location>
        <begin position="350"/>
        <end position="372"/>
    </location>
</feature>
<dbReference type="GO" id="GO:0004222">
    <property type="term" value="F:metalloendopeptidase activity"/>
    <property type="evidence" value="ECO:0007669"/>
    <property type="project" value="InterPro"/>
</dbReference>
<evidence type="ECO:0000256" key="9">
    <source>
        <dbReference type="ARBA" id="ARBA00023049"/>
    </source>
</evidence>
<comment type="cofactor">
    <cofactor evidence="1 11">
        <name>Zn(2+)</name>
        <dbReference type="ChEBI" id="CHEBI:29105"/>
    </cofactor>
</comment>